<organism evidence="6 7">
    <name type="scientific">Sphingomonas endophytica</name>
    <dbReference type="NCBI Taxonomy" id="869719"/>
    <lineage>
        <taxon>Bacteria</taxon>
        <taxon>Pseudomonadati</taxon>
        <taxon>Pseudomonadota</taxon>
        <taxon>Alphaproteobacteria</taxon>
        <taxon>Sphingomonadales</taxon>
        <taxon>Sphingomonadaceae</taxon>
        <taxon>Sphingomonas</taxon>
    </lineage>
</organism>
<evidence type="ECO:0000256" key="1">
    <source>
        <dbReference type="ARBA" id="ARBA00005709"/>
    </source>
</evidence>
<dbReference type="EMBL" id="LDTB01000007">
    <property type="protein sequence ID" value="KTT75541.1"/>
    <property type="molecule type" value="Genomic_DNA"/>
</dbReference>
<dbReference type="PANTHER" id="PTHR42792">
    <property type="entry name" value="FLAGELLIN"/>
    <property type="match status" value="1"/>
</dbReference>
<gene>
    <name evidence="6" type="ORF">NS334_02720</name>
</gene>
<evidence type="ECO:0000256" key="2">
    <source>
        <dbReference type="ARBA" id="ARBA00023143"/>
    </source>
</evidence>
<dbReference type="Proteomes" id="UP000074310">
    <property type="component" value="Unassembled WGS sequence"/>
</dbReference>
<dbReference type="InterPro" id="IPR046358">
    <property type="entry name" value="Flagellin_C"/>
</dbReference>
<dbReference type="GO" id="GO:0005576">
    <property type="term" value="C:extracellular region"/>
    <property type="evidence" value="ECO:0007669"/>
    <property type="project" value="UniProtKB-SubCell"/>
</dbReference>
<name>A0A147I8L0_9SPHN</name>
<evidence type="ECO:0000313" key="7">
    <source>
        <dbReference type="Proteomes" id="UP000074310"/>
    </source>
</evidence>
<dbReference type="Pfam" id="PF00700">
    <property type="entry name" value="Flagellin_C"/>
    <property type="match status" value="1"/>
</dbReference>
<comment type="function">
    <text evidence="3">Flagellin is the subunit protein which polymerizes to form the filaments of bacterial flagella.</text>
</comment>
<keyword evidence="3" id="KW-0964">Secreted</keyword>
<dbReference type="PANTHER" id="PTHR42792:SF1">
    <property type="entry name" value="FLAGELLAR HOOK-ASSOCIATED PROTEIN 3"/>
    <property type="match status" value="1"/>
</dbReference>
<feature type="domain" description="Flagellin C-terminal" evidence="5">
    <location>
        <begin position="214"/>
        <end position="297"/>
    </location>
</feature>
<dbReference type="OrthoDB" id="7389561at2"/>
<dbReference type="Gene3D" id="1.20.1330.10">
    <property type="entry name" value="f41 fragment of flagellin, N-terminal domain"/>
    <property type="match status" value="1"/>
</dbReference>
<dbReference type="PATRIC" id="fig|869719.3.peg.3085"/>
<dbReference type="SUPFAM" id="SSF64518">
    <property type="entry name" value="Phase 1 flagellin"/>
    <property type="match status" value="1"/>
</dbReference>
<reference evidence="6 7" key="1">
    <citation type="journal article" date="2016" name="Front. Microbiol.">
        <title>Genomic Resource of Rice Seed Associated Bacteria.</title>
        <authorList>
            <person name="Midha S."/>
            <person name="Bansal K."/>
            <person name="Sharma S."/>
            <person name="Kumar N."/>
            <person name="Patil P.P."/>
            <person name="Chaudhry V."/>
            <person name="Patil P.B."/>
        </authorList>
    </citation>
    <scope>NUCLEOTIDE SEQUENCE [LARGE SCALE GENOMIC DNA]</scope>
    <source>
        <strain evidence="6 7">NS334</strain>
    </source>
</reference>
<sequence>MQISSSLMFDRSASRMGTLMAIAAKLQTQIATGKKMTSPSEDVAVGQQLAEFDRKNIDAAAYTSNMNMSASMLSQADTTLDSIVTQMQRATELTVRAGNGSLSVQDRQVIGDELKAVVDTLIGLGNVSDSNGRALFGSASGTPAITKNADGTFTYNTAPSLSEVPIADNMSIQPTETAARVFQSPAGDTLSILSQLAASLQAGDTTGESARNVLDKVNTATDQVSIVQSSVGARAARVELQQTLQENISADREELRSSLEDTDLTSAAAEFAKTMTILNATQSSFSKLSQLSLFSYLR</sequence>
<dbReference type="GO" id="GO:0009288">
    <property type="term" value="C:bacterial-type flagellum"/>
    <property type="evidence" value="ECO:0007669"/>
    <property type="project" value="UniProtKB-SubCell"/>
</dbReference>
<protein>
    <recommendedName>
        <fullName evidence="3">Flagellin</fullName>
    </recommendedName>
</protein>
<evidence type="ECO:0000313" key="6">
    <source>
        <dbReference type="EMBL" id="KTT75541.1"/>
    </source>
</evidence>
<keyword evidence="2 3" id="KW-0975">Bacterial flagellum</keyword>
<dbReference type="AlphaFoldDB" id="A0A147I8L0"/>
<dbReference type="InterPro" id="IPR001029">
    <property type="entry name" value="Flagellin_N"/>
</dbReference>
<dbReference type="InterPro" id="IPR001492">
    <property type="entry name" value="Flagellin"/>
</dbReference>
<feature type="domain" description="Flagellin N-terminal" evidence="4">
    <location>
        <begin position="24"/>
        <end position="136"/>
    </location>
</feature>
<evidence type="ECO:0000256" key="3">
    <source>
        <dbReference type="RuleBase" id="RU362073"/>
    </source>
</evidence>
<comment type="caution">
    <text evidence="6">The sequence shown here is derived from an EMBL/GenBank/DDBJ whole genome shotgun (WGS) entry which is preliminary data.</text>
</comment>
<evidence type="ECO:0000259" key="4">
    <source>
        <dbReference type="Pfam" id="PF00669"/>
    </source>
</evidence>
<dbReference type="GO" id="GO:0005198">
    <property type="term" value="F:structural molecule activity"/>
    <property type="evidence" value="ECO:0007669"/>
    <property type="project" value="UniProtKB-UniRule"/>
</dbReference>
<proteinExistence type="inferred from homology"/>
<evidence type="ECO:0000259" key="5">
    <source>
        <dbReference type="Pfam" id="PF00700"/>
    </source>
</evidence>
<keyword evidence="7" id="KW-1185">Reference proteome</keyword>
<accession>A0A147I8L0</accession>
<comment type="similarity">
    <text evidence="1 3">Belongs to the bacterial flagellin family.</text>
</comment>
<dbReference type="Pfam" id="PF00669">
    <property type="entry name" value="Flagellin_N"/>
    <property type="match status" value="1"/>
</dbReference>
<comment type="subcellular location">
    <subcellularLocation>
        <location evidence="3">Secreted</location>
    </subcellularLocation>
    <subcellularLocation>
        <location evidence="3">Bacterial flagellum</location>
    </subcellularLocation>
</comment>